<organism evidence="1">
    <name type="scientific">freshwater metagenome</name>
    <dbReference type="NCBI Taxonomy" id="449393"/>
    <lineage>
        <taxon>unclassified sequences</taxon>
        <taxon>metagenomes</taxon>
        <taxon>ecological metagenomes</taxon>
    </lineage>
</organism>
<gene>
    <name evidence="1" type="ORF">UFOPK3610_00674</name>
</gene>
<name>A0A6J7GR13_9ZZZZ</name>
<accession>A0A6J7GR13</accession>
<evidence type="ECO:0000313" key="1">
    <source>
        <dbReference type="EMBL" id="CAB4909386.1"/>
    </source>
</evidence>
<sequence>MSKKTTKKKPKLTELDKKYDEKTVAAMLAEFDEAYDAGRVEWIYPQRGRPSLNGESAESPTIGFRLTPDLRERATAIAQQEGLSISALARRALEDYVNRVAVDPSPRIDPRG</sequence>
<dbReference type="EMBL" id="CAFBMR010000017">
    <property type="protein sequence ID" value="CAB4909386.1"/>
    <property type="molecule type" value="Genomic_DNA"/>
</dbReference>
<reference evidence="1" key="1">
    <citation type="submission" date="2020-05" db="EMBL/GenBank/DDBJ databases">
        <authorList>
            <person name="Chiriac C."/>
            <person name="Salcher M."/>
            <person name="Ghai R."/>
            <person name="Kavagutti S V."/>
        </authorList>
    </citation>
    <scope>NUCLEOTIDE SEQUENCE</scope>
</reference>
<proteinExistence type="predicted"/>
<dbReference type="SUPFAM" id="SSF47598">
    <property type="entry name" value="Ribbon-helix-helix"/>
    <property type="match status" value="1"/>
</dbReference>
<dbReference type="AlphaFoldDB" id="A0A6J7GR13"/>
<dbReference type="InterPro" id="IPR010985">
    <property type="entry name" value="Ribbon_hlx_hlx"/>
</dbReference>
<protein>
    <submittedName>
        <fullName evidence="1">Unannotated protein</fullName>
    </submittedName>
</protein>
<dbReference type="GO" id="GO:0006355">
    <property type="term" value="P:regulation of DNA-templated transcription"/>
    <property type="evidence" value="ECO:0007669"/>
    <property type="project" value="InterPro"/>
</dbReference>